<protein>
    <recommendedName>
        <fullName evidence="4">Polymer-forming cytoskeletal protein</fullName>
    </recommendedName>
</protein>
<keyword evidence="3" id="KW-1185">Reference proteome</keyword>
<keyword evidence="1" id="KW-0472">Membrane</keyword>
<keyword evidence="1" id="KW-0812">Transmembrane</keyword>
<feature type="transmembrane region" description="Helical" evidence="1">
    <location>
        <begin position="256"/>
        <end position="276"/>
    </location>
</feature>
<reference evidence="2 3" key="1">
    <citation type="journal article" date="2011" name="J. Bacteriol.">
        <title>Complete genome sequence of Amycolicicoccus subflavus DQS3-9A1T, an actinomycete isolated from crude oil-polluted soil.</title>
        <authorList>
            <person name="Cai M."/>
            <person name="Chen W.M."/>
            <person name="Nie Y."/>
            <person name="Chi C.Q."/>
            <person name="Wang Y.N."/>
            <person name="Tang Y.Q."/>
            <person name="Li G.Y."/>
            <person name="Wu X.L."/>
        </authorList>
    </citation>
    <scope>NUCLEOTIDE SEQUENCE [LARGE SCALE GENOMIC DNA]</scope>
    <source>
        <strain evidence="3">DSM 45089 / DQS3-9A1</strain>
    </source>
</reference>
<dbReference type="eggNOG" id="COG1664">
    <property type="taxonomic scope" value="Bacteria"/>
</dbReference>
<dbReference type="KEGG" id="asd:AS9A_0989"/>
<proteinExistence type="predicted"/>
<evidence type="ECO:0000313" key="3">
    <source>
        <dbReference type="Proteomes" id="UP000009235"/>
    </source>
</evidence>
<dbReference type="AlphaFoldDB" id="F6EPK8"/>
<organism evidence="2 3">
    <name type="scientific">Hoyosella subflava (strain DSM 45089 / JCM 17490 / NBRC 109087 / DQS3-9A1)</name>
    <name type="common">Amycolicicoccus subflavus</name>
    <dbReference type="NCBI Taxonomy" id="443218"/>
    <lineage>
        <taxon>Bacteria</taxon>
        <taxon>Bacillati</taxon>
        <taxon>Actinomycetota</taxon>
        <taxon>Actinomycetes</taxon>
        <taxon>Mycobacteriales</taxon>
        <taxon>Hoyosellaceae</taxon>
        <taxon>Hoyosella</taxon>
    </lineage>
</organism>
<dbReference type="RefSeq" id="WP_013805790.1">
    <property type="nucleotide sequence ID" value="NC_015564.1"/>
</dbReference>
<evidence type="ECO:0000256" key="1">
    <source>
        <dbReference type="SAM" id="Phobius"/>
    </source>
</evidence>
<sequence length="286" mass="29179">MNLDIIPLLLVSLFLISSGGGVQTTEVVLSGEHTMAAREGGLVIGDAHVVVPPDATIEGPVHVLGGETLITGTVDGDVVVVGGSLVVGAGGAIAGTLQEIGGRVLVSEAASVAERSSFQIAPAEPSLAERIIPIALLAIILSLAGVWLVCRGQRSLDNVRLAIERHPVISFTVGLLLALTSVTLFAFMAFTLVLLPVSLLGLAIGLLVLAYGMVAIGMGVGRRLPIKNQQLAVVAGIVTVVVVAQLAALVPVVGSLTVMAVMLSGVGAVVVTFFGLREFTPVRLPD</sequence>
<dbReference type="HOGENOM" id="CLU_971963_0_0_11"/>
<feature type="transmembrane region" description="Helical" evidence="1">
    <location>
        <begin position="131"/>
        <end position="150"/>
    </location>
</feature>
<dbReference type="EMBL" id="CP002786">
    <property type="protein sequence ID" value="AEF39441.1"/>
    <property type="molecule type" value="Genomic_DNA"/>
</dbReference>
<feature type="transmembrane region" description="Helical" evidence="1">
    <location>
        <begin position="199"/>
        <end position="219"/>
    </location>
</feature>
<accession>F6EPK8</accession>
<dbReference type="STRING" id="443218.AS9A_0989"/>
<evidence type="ECO:0008006" key="4">
    <source>
        <dbReference type="Google" id="ProtNLM"/>
    </source>
</evidence>
<evidence type="ECO:0000313" key="2">
    <source>
        <dbReference type="EMBL" id="AEF39441.1"/>
    </source>
</evidence>
<feature type="transmembrane region" description="Helical" evidence="1">
    <location>
        <begin position="171"/>
        <end position="193"/>
    </location>
</feature>
<keyword evidence="1" id="KW-1133">Transmembrane helix</keyword>
<dbReference type="Proteomes" id="UP000009235">
    <property type="component" value="Chromosome"/>
</dbReference>
<name>F6EPK8_HOYSD</name>
<gene>
    <name evidence="2" type="ordered locus">AS9A_0989</name>
</gene>
<feature type="transmembrane region" description="Helical" evidence="1">
    <location>
        <begin position="231"/>
        <end position="250"/>
    </location>
</feature>